<name>A0ACC8XDV7_9FIRM</name>
<dbReference type="Proteomes" id="UP000188605">
    <property type="component" value="Unassembled WGS sequence"/>
</dbReference>
<evidence type="ECO:0000313" key="1">
    <source>
        <dbReference type="EMBL" id="ONI41096.1"/>
    </source>
</evidence>
<keyword evidence="2" id="KW-1185">Reference proteome</keyword>
<proteinExistence type="predicted"/>
<comment type="caution">
    <text evidence="1">The sequence shown here is derived from an EMBL/GenBank/DDBJ whole genome shotgun (WGS) entry which is preliminary data.</text>
</comment>
<protein>
    <submittedName>
        <fullName evidence="1">Methionyl-tRNA formyltransferase</fullName>
    </submittedName>
</protein>
<dbReference type="EMBL" id="LJDB01000043">
    <property type="protein sequence ID" value="ONI41096.1"/>
    <property type="molecule type" value="Genomic_DNA"/>
</dbReference>
<gene>
    <name evidence="1" type="ORF">AN396_04745</name>
</gene>
<evidence type="ECO:0000313" key="2">
    <source>
        <dbReference type="Proteomes" id="UP000188605"/>
    </source>
</evidence>
<sequence length="311" mass="34846">MNIVFMGTPDFAVPTLQMLINEKHNIQLVITQPDRPKGRGNTLTMSPVKELAVKYDLEVRQPERIKQDEELYEYLKKLSPDLIVVVAFGQILPESILNIPKLGCINIHGSLLPRYRGAAPIQWSIINDEQVTGVTIMYMDKGMDTGDIIYKKEIPILPNETATSLYNKMMYIGADALKEALPLIEAGGKLREVQNHSAATYAPIITKSLGEIDWSQSAEAIDCLVRGVESWPGAYTYYDSQPIKVFNLNILNRNYPPEETGVILDIDDGLVVQTSRAQILIKEIQMPNKKRMPVMEYLKGNTISVGDKLGI</sequence>
<reference evidence="1" key="1">
    <citation type="submission" date="2016-08" db="EMBL/GenBank/DDBJ databases">
        <authorList>
            <person name="Ngugi D.K."/>
            <person name="Miyake S."/>
            <person name="Stingl U."/>
        </authorList>
    </citation>
    <scope>NUCLEOTIDE SEQUENCE</scope>
    <source>
        <strain evidence="1">SCG-B11WGA-EpuloA1</strain>
    </source>
</reference>
<organism evidence="1 2">
    <name type="scientific">Candidatus Epulonipiscium fishelsonii</name>
    <dbReference type="NCBI Taxonomy" id="77094"/>
    <lineage>
        <taxon>Bacteria</taxon>
        <taxon>Bacillati</taxon>
        <taxon>Bacillota</taxon>
        <taxon>Clostridia</taxon>
        <taxon>Lachnospirales</taxon>
        <taxon>Lachnospiraceae</taxon>
        <taxon>Candidatus Epulonipiscium</taxon>
    </lineage>
</organism>
<accession>A0ACC8XDV7</accession>